<feature type="region of interest" description="Disordered" evidence="1">
    <location>
        <begin position="1"/>
        <end position="102"/>
    </location>
</feature>
<dbReference type="OrthoDB" id="4482563at2759"/>
<accession>A0A5N6IGX2</accession>
<dbReference type="RefSeq" id="XP_031946503.1">
    <property type="nucleotide sequence ID" value="XM_032085970.1"/>
</dbReference>
<accession>A0A5N7DRZ6</accession>
<name>A0A5N7DRZ6_9EURO</name>
<evidence type="ECO:0000313" key="2">
    <source>
        <dbReference type="EMBL" id="KAE8409184.1"/>
    </source>
</evidence>
<dbReference type="Proteomes" id="UP000325579">
    <property type="component" value="Unassembled WGS sequence"/>
</dbReference>
<sequence length="379" mass="42328">MNAGSMSPSTSGSPVEEHTPPTGETTPPQQYDLESEAPTSVDDLFQLQDAPLSPPPGSQQLGWQDLPNVGTSSLSPLDHTMPGTLEPEEAADTSEPPPPYEDNYLAYERQLELCKFGLALARLSPPPGWKAYSYRLEGPHFDIDRRYTFTVTGCYVEVHSCKDYVSQAFGPTARELLDVIDSAIHNPWTTYASDIIRFIATPEESATITVVLPQDIPGFHPMMMWLCSVFREPIPGTVSLSYCKARDGYAFEPAPLRPVPIRSSLYRCCTALFGYPVVIAASPTTTYTQEFGLDVDVLFLKSRLANRNLHISVLNTTDDEELYWSLEMVSLWAHISAPAVERNWGRSKRARIHYCPCCMIEGCWCPLCRDTWNLEQFTA</sequence>
<dbReference type="GeneID" id="43670661"/>
<dbReference type="EMBL" id="ML736740">
    <property type="protein sequence ID" value="KAE8409184.1"/>
    <property type="molecule type" value="Genomic_DNA"/>
</dbReference>
<keyword evidence="3" id="KW-1185">Reference proteome</keyword>
<evidence type="ECO:0000313" key="3">
    <source>
        <dbReference type="Proteomes" id="UP000325579"/>
    </source>
</evidence>
<reference evidence="2 3" key="1">
    <citation type="submission" date="2019-04" db="EMBL/GenBank/DDBJ databases">
        <authorList>
            <consortium name="DOE Joint Genome Institute"/>
            <person name="Mondo S."/>
            <person name="Kjaerbolling I."/>
            <person name="Vesth T."/>
            <person name="Frisvad J.C."/>
            <person name="Nybo J.L."/>
            <person name="Theobald S."/>
            <person name="Kildgaard S."/>
            <person name="Isbrandt T."/>
            <person name="Kuo A."/>
            <person name="Sato A."/>
            <person name="Lyhne E.K."/>
            <person name="Kogle M.E."/>
            <person name="Wiebenga A."/>
            <person name="Kun R.S."/>
            <person name="Lubbers R.J."/>
            <person name="Makela M.R."/>
            <person name="Barry K."/>
            <person name="Chovatia M."/>
            <person name="Clum A."/>
            <person name="Daum C."/>
            <person name="Haridas S."/>
            <person name="He G."/>
            <person name="LaButti K."/>
            <person name="Lipzen A."/>
            <person name="Riley R."/>
            <person name="Salamov A."/>
            <person name="Simmons B.A."/>
            <person name="Magnuson J.K."/>
            <person name="Henrissat B."/>
            <person name="Mortensen U.H."/>
            <person name="Larsen T.O."/>
            <person name="Devries R.P."/>
            <person name="Grigoriev I.V."/>
            <person name="Machida M."/>
            <person name="Baker S.E."/>
            <person name="Andersen M.R."/>
            <person name="Cantor M.N."/>
            <person name="Hua S.X."/>
        </authorList>
    </citation>
    <scope>NUCLEOTIDE SEQUENCE [LARGE SCALE GENOMIC DNA]</scope>
    <source>
        <strain evidence="2 3">CBS 119388</strain>
    </source>
</reference>
<evidence type="ECO:0000256" key="1">
    <source>
        <dbReference type="SAM" id="MobiDB-lite"/>
    </source>
</evidence>
<organism evidence="2 3">
    <name type="scientific">Aspergillus pseudonomiae</name>
    <dbReference type="NCBI Taxonomy" id="1506151"/>
    <lineage>
        <taxon>Eukaryota</taxon>
        <taxon>Fungi</taxon>
        <taxon>Dikarya</taxon>
        <taxon>Ascomycota</taxon>
        <taxon>Pezizomycotina</taxon>
        <taxon>Eurotiomycetes</taxon>
        <taxon>Eurotiomycetidae</taxon>
        <taxon>Eurotiales</taxon>
        <taxon>Aspergillaceae</taxon>
        <taxon>Aspergillus</taxon>
        <taxon>Aspergillus subgen. Circumdati</taxon>
    </lineage>
</organism>
<dbReference type="AlphaFoldDB" id="A0A5N7DRZ6"/>
<feature type="compositionally biased region" description="Polar residues" evidence="1">
    <location>
        <begin position="1"/>
        <end position="13"/>
    </location>
</feature>
<gene>
    <name evidence="2" type="ORF">BDV37DRAFT_278153</name>
</gene>
<protein>
    <submittedName>
        <fullName evidence="2">Uncharacterized protein</fullName>
    </submittedName>
</protein>
<proteinExistence type="predicted"/>